<proteinExistence type="predicted"/>
<reference evidence="2 3" key="1">
    <citation type="submission" date="2019-03" db="EMBL/GenBank/DDBJ databases">
        <title>Genomic Encyclopedia of Type Strains, Phase IV (KMG-IV): sequencing the most valuable type-strain genomes for metagenomic binning, comparative biology and taxonomic classification.</title>
        <authorList>
            <person name="Goeker M."/>
        </authorList>
    </citation>
    <scope>NUCLEOTIDE SEQUENCE [LARGE SCALE GENOMIC DNA]</scope>
    <source>
        <strain evidence="2 3">DSM 26752</strain>
    </source>
</reference>
<evidence type="ECO:0000313" key="2">
    <source>
        <dbReference type="EMBL" id="TCS90556.1"/>
    </source>
</evidence>
<dbReference type="AlphaFoldDB" id="A0A4R3KZQ6"/>
<dbReference type="CDD" id="cd17910">
    <property type="entry name" value="CheC_ClassII"/>
    <property type="match status" value="1"/>
</dbReference>
<comment type="caution">
    <text evidence="2">The sequence shown here is derived from an EMBL/GenBank/DDBJ whole genome shotgun (WGS) entry which is preliminary data.</text>
</comment>
<evidence type="ECO:0000256" key="1">
    <source>
        <dbReference type="ARBA" id="ARBA00022500"/>
    </source>
</evidence>
<dbReference type="RefSeq" id="WP_132026855.1">
    <property type="nucleotide sequence ID" value="NZ_CP068564.1"/>
</dbReference>
<dbReference type="Proteomes" id="UP000294567">
    <property type="component" value="Unassembled WGS sequence"/>
</dbReference>
<dbReference type="InterPro" id="IPR028976">
    <property type="entry name" value="CheC-like_sf"/>
</dbReference>
<dbReference type="GO" id="GO:0006935">
    <property type="term" value="P:chemotaxis"/>
    <property type="evidence" value="ECO:0007669"/>
    <property type="project" value="UniProtKB-KW"/>
</dbReference>
<keyword evidence="3" id="KW-1185">Reference proteome</keyword>
<accession>A0A4R3KZQ6</accession>
<dbReference type="SUPFAM" id="SSF103039">
    <property type="entry name" value="CheC-like"/>
    <property type="match status" value="1"/>
</dbReference>
<protein>
    <submittedName>
        <fullName evidence="2">Chemotaxis protein CheC</fullName>
    </submittedName>
</protein>
<keyword evidence="1" id="KW-0145">Chemotaxis</keyword>
<sequence length="210" mass="23774">MYKNSLMYDVLREIFNIGVGKAASMLSEIVDKRIMLDIPNIIILGSEEKEEITKHFSSLPQGALMISSIKFGDRLTGEANLLFPANKMRTFVNLCMDQPEYIEGDNLVFTDMDLDVIREIGNIMLNSIIGEIGNILDVSLKYTLPKVKIFDKDNLKNDIKSKEEFCILLLYVTFVIADVKIEGAIIIDLTLDSLKELQKMINKMEDDLNG</sequence>
<dbReference type="EMBL" id="SMAE01000004">
    <property type="protein sequence ID" value="TCS90556.1"/>
    <property type="molecule type" value="Genomic_DNA"/>
</dbReference>
<dbReference type="OrthoDB" id="456328at2"/>
<name>A0A4R3KZQ6_9FIRM</name>
<gene>
    <name evidence="2" type="ORF">EDD65_10498</name>
</gene>
<dbReference type="Gene3D" id="3.40.1550.10">
    <property type="entry name" value="CheC-like"/>
    <property type="match status" value="1"/>
</dbReference>
<organism evidence="2 3">
    <name type="scientific">Keratinibaculum paraultunense</name>
    <dbReference type="NCBI Taxonomy" id="1278232"/>
    <lineage>
        <taxon>Bacteria</taxon>
        <taxon>Bacillati</taxon>
        <taxon>Bacillota</taxon>
        <taxon>Tissierellia</taxon>
        <taxon>Tissierellales</taxon>
        <taxon>Tepidimicrobiaceae</taxon>
        <taxon>Keratinibaculum</taxon>
    </lineage>
</organism>
<evidence type="ECO:0000313" key="3">
    <source>
        <dbReference type="Proteomes" id="UP000294567"/>
    </source>
</evidence>